<accession>A0AAW3ZUA7</accession>
<dbReference type="Gene3D" id="2.60.40.420">
    <property type="entry name" value="Cupredoxins - blue copper proteins"/>
    <property type="match status" value="1"/>
</dbReference>
<sequence length="225" mass="24675">MNPCRRLLTALLLALVGLPTGAAELRGNVRIEAMGQALRPGEASQAVVYFRPAAAFEAPQPMPMAQMVTRRKEFVPRVLPITPGTKVRFPNQDPILHNAFSSSSGNTFDTGVYGSGDGAEHVFTKPGLVNVYCNVHHSMAAYILVLDTPWFTQPDAQGNFVLRDVPEGPGDLVVYHDRSAPWTARIDPSDAPEQVVVLELTRRKVPPHMNKFGKPYGRAGNTRNY</sequence>
<dbReference type="SUPFAM" id="SSF49503">
    <property type="entry name" value="Cupredoxins"/>
    <property type="match status" value="1"/>
</dbReference>
<gene>
    <name evidence="2" type="ORF">IFO71_18170</name>
</gene>
<dbReference type="InterPro" id="IPR008972">
    <property type="entry name" value="Cupredoxin"/>
</dbReference>
<name>A0AAW3ZUA7_9GAMM</name>
<evidence type="ECO:0000313" key="3">
    <source>
        <dbReference type="Proteomes" id="UP000613768"/>
    </source>
</evidence>
<comment type="caution">
    <text evidence="2">The sequence shown here is derived from an EMBL/GenBank/DDBJ whole genome shotgun (WGS) entry which is preliminary data.</text>
</comment>
<reference evidence="2 3" key="1">
    <citation type="submission" date="2020-09" db="EMBL/GenBank/DDBJ databases">
        <title>Pseudoxanthomonas sp. CAU 1598 isolated from sand of Yaerae Beach.</title>
        <authorList>
            <person name="Kim W."/>
        </authorList>
    </citation>
    <scope>NUCLEOTIDE SEQUENCE [LARGE SCALE GENOMIC DNA]</scope>
    <source>
        <strain evidence="2 3">CAU 1598</strain>
    </source>
</reference>
<protein>
    <recommendedName>
        <fullName evidence="4">Plastocyanin</fullName>
    </recommendedName>
</protein>
<feature type="chain" id="PRO_5043632730" description="Plastocyanin" evidence="1">
    <location>
        <begin position="23"/>
        <end position="225"/>
    </location>
</feature>
<keyword evidence="1" id="KW-0732">Signal</keyword>
<evidence type="ECO:0000313" key="2">
    <source>
        <dbReference type="EMBL" id="MBD8527676.1"/>
    </source>
</evidence>
<evidence type="ECO:0008006" key="4">
    <source>
        <dbReference type="Google" id="ProtNLM"/>
    </source>
</evidence>
<organism evidence="2 3">
    <name type="scientific">Pseudomarimonas arenosa</name>
    <dbReference type="NCBI Taxonomy" id="2774145"/>
    <lineage>
        <taxon>Bacteria</taxon>
        <taxon>Pseudomonadati</taxon>
        <taxon>Pseudomonadota</taxon>
        <taxon>Gammaproteobacteria</taxon>
        <taxon>Lysobacterales</taxon>
        <taxon>Lysobacteraceae</taxon>
        <taxon>Pseudomarimonas</taxon>
    </lineage>
</organism>
<dbReference type="AlphaFoldDB" id="A0AAW3ZUA7"/>
<dbReference type="Proteomes" id="UP000613768">
    <property type="component" value="Unassembled WGS sequence"/>
</dbReference>
<dbReference type="RefSeq" id="WP_192031096.1">
    <property type="nucleotide sequence ID" value="NZ_JACYTR010000060.1"/>
</dbReference>
<keyword evidence="3" id="KW-1185">Reference proteome</keyword>
<dbReference type="EMBL" id="JACYTR010000060">
    <property type="protein sequence ID" value="MBD8527676.1"/>
    <property type="molecule type" value="Genomic_DNA"/>
</dbReference>
<proteinExistence type="predicted"/>
<feature type="signal peptide" evidence="1">
    <location>
        <begin position="1"/>
        <end position="22"/>
    </location>
</feature>
<evidence type="ECO:0000256" key="1">
    <source>
        <dbReference type="SAM" id="SignalP"/>
    </source>
</evidence>